<keyword evidence="3" id="KW-0808">Transferase</keyword>
<dbReference type="SFLD" id="SFLDS00019">
    <property type="entry name" value="Glutathione_Transferase_(cytos"/>
    <property type="match status" value="1"/>
</dbReference>
<dbReference type="PANTHER" id="PTHR11260">
    <property type="entry name" value="GLUTATHIONE S-TRANSFERASE, GST, SUPERFAMILY, GST DOMAIN CONTAINING"/>
    <property type="match status" value="1"/>
</dbReference>
<dbReference type="GO" id="GO:0006749">
    <property type="term" value="P:glutathione metabolic process"/>
    <property type="evidence" value="ECO:0007669"/>
    <property type="project" value="InterPro"/>
</dbReference>
<dbReference type="InterPro" id="IPR036282">
    <property type="entry name" value="Glutathione-S-Trfase_C_sf"/>
</dbReference>
<dbReference type="Gramene" id="KOM28206">
    <property type="protein sequence ID" value="KOM28206"/>
    <property type="gene ID" value="LR48_Vigan511s002900"/>
</dbReference>
<accession>A0A0L9TCT9</accession>
<dbReference type="EMBL" id="KQ258419">
    <property type="protein sequence ID" value="KOM28206.1"/>
    <property type="molecule type" value="Genomic_DNA"/>
</dbReference>
<dbReference type="STRING" id="3914.A0A0L9TCT9"/>
<dbReference type="AlphaFoldDB" id="A0A0L9TCT9"/>
<evidence type="ECO:0000256" key="2">
    <source>
        <dbReference type="ARBA" id="ARBA00022575"/>
    </source>
</evidence>
<dbReference type="PANTHER" id="PTHR11260:SF773">
    <property type="entry name" value="GLUTATHIONE S-TRANSFERASE U26"/>
    <property type="match status" value="1"/>
</dbReference>
<dbReference type="InterPro" id="IPR045074">
    <property type="entry name" value="GST_C_Tau"/>
</dbReference>
<evidence type="ECO:0000313" key="8">
    <source>
        <dbReference type="Proteomes" id="UP000053144"/>
    </source>
</evidence>
<dbReference type="EC" id="2.5.1.18" evidence="1"/>
<gene>
    <name evidence="7" type="ORF">LR48_Vigan511s002900</name>
</gene>
<protein>
    <recommendedName>
        <fullName evidence="1">glutathione transferase</fullName>
        <ecNumber evidence="1">2.5.1.18</ecNumber>
    </recommendedName>
</protein>
<dbReference type="InterPro" id="IPR040079">
    <property type="entry name" value="Glutathione_S-Trfase"/>
</dbReference>
<proteinExistence type="inferred from homology"/>
<comment type="catalytic activity">
    <reaction evidence="5">
        <text>RX + glutathione = an S-substituted glutathione + a halide anion + H(+)</text>
        <dbReference type="Rhea" id="RHEA:16437"/>
        <dbReference type="ChEBI" id="CHEBI:15378"/>
        <dbReference type="ChEBI" id="CHEBI:16042"/>
        <dbReference type="ChEBI" id="CHEBI:17792"/>
        <dbReference type="ChEBI" id="CHEBI:57925"/>
        <dbReference type="ChEBI" id="CHEBI:90779"/>
        <dbReference type="EC" id="2.5.1.18"/>
    </reaction>
</comment>
<dbReference type="OMA" id="IWHPASA"/>
<dbReference type="Proteomes" id="UP000053144">
    <property type="component" value="Unassembled WGS sequence"/>
</dbReference>
<comment type="similarity">
    <text evidence="4">Belongs to the GST superfamily. Tau family.</text>
</comment>
<dbReference type="CDD" id="cd03185">
    <property type="entry name" value="GST_C_Tau"/>
    <property type="match status" value="1"/>
</dbReference>
<name>A0A0L9TCT9_PHAAN</name>
<dbReference type="InterPro" id="IPR045073">
    <property type="entry name" value="Omega/Tau-like"/>
</dbReference>
<dbReference type="Gene3D" id="1.20.1050.10">
    <property type="match status" value="1"/>
</dbReference>
<dbReference type="PROSITE" id="PS50405">
    <property type="entry name" value="GST_CTER"/>
    <property type="match status" value="1"/>
</dbReference>
<reference evidence="8" key="1">
    <citation type="journal article" date="2015" name="Proc. Natl. Acad. Sci. U.S.A.">
        <title>Genome sequencing of adzuki bean (Vigna angularis) provides insight into high starch and low fat accumulation and domestication.</title>
        <authorList>
            <person name="Yang K."/>
            <person name="Tian Z."/>
            <person name="Chen C."/>
            <person name="Luo L."/>
            <person name="Zhao B."/>
            <person name="Wang Z."/>
            <person name="Yu L."/>
            <person name="Li Y."/>
            <person name="Sun Y."/>
            <person name="Li W."/>
            <person name="Chen Y."/>
            <person name="Li Y."/>
            <person name="Zhang Y."/>
            <person name="Ai D."/>
            <person name="Zhao J."/>
            <person name="Shang C."/>
            <person name="Ma Y."/>
            <person name="Wu B."/>
            <person name="Wang M."/>
            <person name="Gao L."/>
            <person name="Sun D."/>
            <person name="Zhang P."/>
            <person name="Guo F."/>
            <person name="Wang W."/>
            <person name="Li Y."/>
            <person name="Wang J."/>
            <person name="Varshney R.K."/>
            <person name="Wang J."/>
            <person name="Ling H.Q."/>
            <person name="Wan P."/>
        </authorList>
    </citation>
    <scope>NUCLEOTIDE SEQUENCE</scope>
    <source>
        <strain evidence="8">cv. Jingnong 6</strain>
    </source>
</reference>
<evidence type="ECO:0000256" key="1">
    <source>
        <dbReference type="ARBA" id="ARBA00012452"/>
    </source>
</evidence>
<dbReference type="Gene3D" id="3.40.30.10">
    <property type="entry name" value="Glutaredoxin"/>
    <property type="match status" value="1"/>
</dbReference>
<dbReference type="FunFam" id="1.20.1050.10:FF:000016">
    <property type="entry name" value="Glutathione S-transferase U9"/>
    <property type="match status" value="1"/>
</dbReference>
<evidence type="ECO:0000313" key="7">
    <source>
        <dbReference type="EMBL" id="KOM28206.1"/>
    </source>
</evidence>
<dbReference type="GO" id="GO:0009407">
    <property type="term" value="P:toxin catabolic process"/>
    <property type="evidence" value="ECO:0007669"/>
    <property type="project" value="UniProtKB-ARBA"/>
</dbReference>
<feature type="domain" description="GST C-terminal" evidence="6">
    <location>
        <begin position="115"/>
        <end position="246"/>
    </location>
</feature>
<evidence type="ECO:0000259" key="6">
    <source>
        <dbReference type="PROSITE" id="PS50405"/>
    </source>
</evidence>
<organism evidence="7 8">
    <name type="scientific">Phaseolus angularis</name>
    <name type="common">Azuki bean</name>
    <name type="synonym">Vigna angularis</name>
    <dbReference type="NCBI Taxonomy" id="3914"/>
    <lineage>
        <taxon>Eukaryota</taxon>
        <taxon>Viridiplantae</taxon>
        <taxon>Streptophyta</taxon>
        <taxon>Embryophyta</taxon>
        <taxon>Tracheophyta</taxon>
        <taxon>Spermatophyta</taxon>
        <taxon>Magnoliopsida</taxon>
        <taxon>eudicotyledons</taxon>
        <taxon>Gunneridae</taxon>
        <taxon>Pentapetalae</taxon>
        <taxon>rosids</taxon>
        <taxon>fabids</taxon>
        <taxon>Fabales</taxon>
        <taxon>Fabaceae</taxon>
        <taxon>Papilionoideae</taxon>
        <taxon>50 kb inversion clade</taxon>
        <taxon>NPAAA clade</taxon>
        <taxon>indigoferoid/millettioid clade</taxon>
        <taxon>Phaseoleae</taxon>
        <taxon>Vigna</taxon>
    </lineage>
</organism>
<evidence type="ECO:0000256" key="5">
    <source>
        <dbReference type="ARBA" id="ARBA00047960"/>
    </source>
</evidence>
<keyword evidence="2" id="KW-0216">Detoxification</keyword>
<evidence type="ECO:0000256" key="3">
    <source>
        <dbReference type="ARBA" id="ARBA00022679"/>
    </source>
</evidence>
<dbReference type="Pfam" id="PF00043">
    <property type="entry name" value="GST_C"/>
    <property type="match status" value="1"/>
</dbReference>
<sequence>MDFNLILETFWRPLWGRPSIPHYSHKEPGLSQIWHPASAHPAPIARPSGLTAGNPACIARPSGLTRTYPNLASSIRPSGPNCSAIWPHRPISESLVIVQYIDETWSTDPPILSSDPHDRALARFWAAYVDDKWFPSMKSIMTVEGEEERKPYFEVLEEVLERMEGAFWKCSKGKPFFAGDRIGFLDIAFGCFLGWLSVIEHRYERKLLVEAKAPALVKWAERFAADPAVKGLIPETDKLVEISKSLQIKWRAAIGKN</sequence>
<dbReference type="InterPro" id="IPR010987">
    <property type="entry name" value="Glutathione-S-Trfase_C-like"/>
</dbReference>
<dbReference type="GO" id="GO:0004364">
    <property type="term" value="F:glutathione transferase activity"/>
    <property type="evidence" value="ECO:0007669"/>
    <property type="project" value="UniProtKB-EC"/>
</dbReference>
<evidence type="ECO:0000256" key="4">
    <source>
        <dbReference type="ARBA" id="ARBA00025743"/>
    </source>
</evidence>
<dbReference type="InterPro" id="IPR004046">
    <property type="entry name" value="GST_C"/>
</dbReference>
<dbReference type="GO" id="GO:0005737">
    <property type="term" value="C:cytoplasm"/>
    <property type="evidence" value="ECO:0007669"/>
    <property type="project" value="TreeGrafter"/>
</dbReference>
<dbReference type="SUPFAM" id="SSF47616">
    <property type="entry name" value="GST C-terminal domain-like"/>
    <property type="match status" value="1"/>
</dbReference>